<sequence length="277" mass="30266">MAATPLIRTLYRALLRPAAELSSLGQPLRVRLPVLSSASQWLKGSHQYEKNPPEPQQIVRLLFPFLANEDGGLWRGEELWGANVTEVSSATLRDVVRRRFRDEQGDIDTRVNDAFAAMRALAEQLVLARSMVVTRSGIEGAQVCVEASSFFCGKTEREPNSWLWLFQYRIRIRNEGRLPVQVLSREWLIRTGDGITQAHVPRGSPGVVGQQPVLQPGESFEYASGTPLSSPSGSIEGSLQMAVVASMAELDAAGHDGAFDVPVGCLPLHARDGASGH</sequence>
<evidence type="ECO:0000259" key="1">
    <source>
        <dbReference type="PROSITE" id="PS51087"/>
    </source>
</evidence>
<dbReference type="InterPro" id="IPR007474">
    <property type="entry name" value="ApaG_domain"/>
</dbReference>
<dbReference type="InterPro" id="IPR050718">
    <property type="entry name" value="ApaG-like"/>
</dbReference>
<dbReference type="PANTHER" id="PTHR47191:SF2">
    <property type="entry name" value="OS05G0170800 PROTEIN"/>
    <property type="match status" value="1"/>
</dbReference>
<dbReference type="AlphaFoldDB" id="A0A7S0L923"/>
<dbReference type="PROSITE" id="PS51087">
    <property type="entry name" value="APAG"/>
    <property type="match status" value="1"/>
</dbReference>
<dbReference type="PANTHER" id="PTHR47191">
    <property type="entry name" value="OS05G0170800 PROTEIN"/>
    <property type="match status" value="1"/>
</dbReference>
<dbReference type="Gene3D" id="2.60.40.1470">
    <property type="entry name" value="ApaG domain"/>
    <property type="match status" value="1"/>
</dbReference>
<accession>A0A7S0L923</accession>
<dbReference type="Pfam" id="PF04379">
    <property type="entry name" value="DUF525"/>
    <property type="match status" value="1"/>
</dbReference>
<proteinExistence type="predicted"/>
<dbReference type="InterPro" id="IPR036767">
    <property type="entry name" value="ApaG_sf"/>
</dbReference>
<reference evidence="2" key="1">
    <citation type="submission" date="2021-01" db="EMBL/GenBank/DDBJ databases">
        <authorList>
            <person name="Corre E."/>
            <person name="Pelletier E."/>
            <person name="Niang G."/>
            <person name="Scheremetjew M."/>
            <person name="Finn R."/>
            <person name="Kale V."/>
            <person name="Holt S."/>
            <person name="Cochrane G."/>
            <person name="Meng A."/>
            <person name="Brown T."/>
            <person name="Cohen L."/>
        </authorList>
    </citation>
    <scope>NUCLEOTIDE SEQUENCE</scope>
    <source>
        <strain evidence="2">PLY182g</strain>
    </source>
</reference>
<gene>
    <name evidence="2" type="ORF">CPEL01642_LOCUS9128</name>
</gene>
<feature type="domain" description="ApaG" evidence="1">
    <location>
        <begin position="137"/>
        <end position="275"/>
    </location>
</feature>
<organism evidence="2">
    <name type="scientific">Coccolithus braarudii</name>
    <dbReference type="NCBI Taxonomy" id="221442"/>
    <lineage>
        <taxon>Eukaryota</taxon>
        <taxon>Haptista</taxon>
        <taxon>Haptophyta</taxon>
        <taxon>Prymnesiophyceae</taxon>
        <taxon>Coccolithales</taxon>
        <taxon>Coccolithaceae</taxon>
        <taxon>Coccolithus</taxon>
    </lineage>
</organism>
<dbReference type="EMBL" id="HBEY01018975">
    <property type="protein sequence ID" value="CAD8605793.1"/>
    <property type="molecule type" value="Transcribed_RNA"/>
</dbReference>
<dbReference type="SUPFAM" id="SSF110069">
    <property type="entry name" value="ApaG-like"/>
    <property type="match status" value="1"/>
</dbReference>
<protein>
    <recommendedName>
        <fullName evidence="1">ApaG domain-containing protein</fullName>
    </recommendedName>
</protein>
<name>A0A7S0L923_9EUKA</name>
<evidence type="ECO:0000313" key="2">
    <source>
        <dbReference type="EMBL" id="CAD8605793.1"/>
    </source>
</evidence>